<dbReference type="EMBL" id="LR031873">
    <property type="protein sequence ID" value="VDD10048.1"/>
    <property type="molecule type" value="Genomic_DNA"/>
</dbReference>
<accession>A0A3P6C6X5</accession>
<name>A0A3P6C6X5_BRAOL</name>
<proteinExistence type="predicted"/>
<evidence type="ECO:0000313" key="1">
    <source>
        <dbReference type="EMBL" id="VDD10048.1"/>
    </source>
</evidence>
<organism evidence="1">
    <name type="scientific">Brassica oleracea</name>
    <name type="common">Wild cabbage</name>
    <dbReference type="NCBI Taxonomy" id="3712"/>
    <lineage>
        <taxon>Eukaryota</taxon>
        <taxon>Viridiplantae</taxon>
        <taxon>Streptophyta</taxon>
        <taxon>Embryophyta</taxon>
        <taxon>Tracheophyta</taxon>
        <taxon>Spermatophyta</taxon>
        <taxon>Magnoliopsida</taxon>
        <taxon>eudicotyledons</taxon>
        <taxon>Gunneridae</taxon>
        <taxon>Pentapetalae</taxon>
        <taxon>rosids</taxon>
        <taxon>malvids</taxon>
        <taxon>Brassicales</taxon>
        <taxon>Brassicaceae</taxon>
        <taxon>Brassiceae</taxon>
        <taxon>Brassica</taxon>
    </lineage>
</organism>
<sequence length="34" mass="3905">MIPMVSVILNYYPSGLCQNRLKPLEKSDWHGNLS</sequence>
<gene>
    <name evidence="1" type="ORF">BOLC4T25458H</name>
</gene>
<dbReference type="AlphaFoldDB" id="A0A3P6C6X5"/>
<reference evidence="1" key="1">
    <citation type="submission" date="2018-11" db="EMBL/GenBank/DDBJ databases">
        <authorList>
            <consortium name="Genoscope - CEA"/>
            <person name="William W."/>
        </authorList>
    </citation>
    <scope>NUCLEOTIDE SEQUENCE</scope>
</reference>
<protein>
    <submittedName>
        <fullName evidence="1">Uncharacterized protein</fullName>
    </submittedName>
</protein>